<evidence type="ECO:0000313" key="10">
    <source>
        <dbReference type="Proteomes" id="UP000092177"/>
    </source>
</evidence>
<feature type="transmembrane region" description="Helical" evidence="8">
    <location>
        <begin position="208"/>
        <end position="228"/>
    </location>
</feature>
<evidence type="ECO:0000256" key="8">
    <source>
        <dbReference type="SAM" id="Phobius"/>
    </source>
</evidence>
<dbReference type="KEGG" id="chig:CH63R_00276"/>
<feature type="transmembrane region" description="Helical" evidence="8">
    <location>
        <begin position="435"/>
        <end position="455"/>
    </location>
</feature>
<feature type="transmembrane region" description="Helical" evidence="8">
    <location>
        <begin position="177"/>
        <end position="202"/>
    </location>
</feature>
<feature type="transmembrane region" description="Helical" evidence="8">
    <location>
        <begin position="305"/>
        <end position="328"/>
    </location>
</feature>
<dbReference type="GO" id="GO:0016020">
    <property type="term" value="C:membrane"/>
    <property type="evidence" value="ECO:0007669"/>
    <property type="project" value="UniProtKB-SubCell"/>
</dbReference>
<comment type="caution">
    <text evidence="9">The sequence shown here is derived from an EMBL/GenBank/DDBJ whole genome shotgun (WGS) entry which is preliminary data.</text>
</comment>
<reference evidence="10" key="1">
    <citation type="journal article" date="2017" name="BMC Genomics">
        <title>Gapless genome assembly of Colletotrichum higginsianum reveals chromosome structure and association of transposable elements with secondary metabolite gene clusters.</title>
        <authorList>
            <person name="Dallery J.-F."/>
            <person name="Lapalu N."/>
            <person name="Zampounis A."/>
            <person name="Pigne S."/>
            <person name="Luyten I."/>
            <person name="Amselem J."/>
            <person name="Wittenberg A.H.J."/>
            <person name="Zhou S."/>
            <person name="de Queiroz M.V."/>
            <person name="Robin G.P."/>
            <person name="Auger A."/>
            <person name="Hainaut M."/>
            <person name="Henrissat B."/>
            <person name="Kim K.-T."/>
            <person name="Lee Y.-H."/>
            <person name="Lespinet O."/>
            <person name="Schwartz D.C."/>
            <person name="Thon M.R."/>
            <person name="O'Connell R.J."/>
        </authorList>
    </citation>
    <scope>NUCLEOTIDE SEQUENCE [LARGE SCALE GENOMIC DNA]</scope>
    <source>
        <strain evidence="10">IMI 349063</strain>
    </source>
</reference>
<evidence type="ECO:0000256" key="5">
    <source>
        <dbReference type="ARBA" id="ARBA00023136"/>
    </source>
</evidence>
<feature type="transmembrane region" description="Helical" evidence="8">
    <location>
        <begin position="112"/>
        <end position="133"/>
    </location>
</feature>
<organism evidence="9 10">
    <name type="scientific">Colletotrichum higginsianum (strain IMI 349063)</name>
    <name type="common">Crucifer anthracnose fungus</name>
    <dbReference type="NCBI Taxonomy" id="759273"/>
    <lineage>
        <taxon>Eukaryota</taxon>
        <taxon>Fungi</taxon>
        <taxon>Dikarya</taxon>
        <taxon>Ascomycota</taxon>
        <taxon>Pezizomycotina</taxon>
        <taxon>Sordariomycetes</taxon>
        <taxon>Hypocreomycetidae</taxon>
        <taxon>Glomerellales</taxon>
        <taxon>Glomerellaceae</taxon>
        <taxon>Colletotrichum</taxon>
        <taxon>Colletotrichum destructivum species complex</taxon>
    </lineage>
</organism>
<evidence type="ECO:0000256" key="2">
    <source>
        <dbReference type="ARBA" id="ARBA00022448"/>
    </source>
</evidence>
<feature type="transmembrane region" description="Helical" evidence="8">
    <location>
        <begin position="275"/>
        <end position="293"/>
    </location>
</feature>
<dbReference type="AlphaFoldDB" id="A0A1B7YST9"/>
<dbReference type="EMBL" id="LTAN01000001">
    <property type="protein sequence ID" value="OBR15096.1"/>
    <property type="molecule type" value="Genomic_DNA"/>
</dbReference>
<evidence type="ECO:0000256" key="1">
    <source>
        <dbReference type="ARBA" id="ARBA00004141"/>
    </source>
</evidence>
<feature type="transmembrane region" description="Helical" evidence="8">
    <location>
        <begin position="367"/>
        <end position="390"/>
    </location>
</feature>
<evidence type="ECO:0000256" key="3">
    <source>
        <dbReference type="ARBA" id="ARBA00022692"/>
    </source>
</evidence>
<dbReference type="PANTHER" id="PTHR43791:SF103">
    <property type="entry name" value="MAJOR FACILITATOR SUPERFAMILY (MFS) PROFILE DOMAIN-CONTAINING PROTEIN-RELATED"/>
    <property type="match status" value="1"/>
</dbReference>
<dbReference type="InterPro" id="IPR036259">
    <property type="entry name" value="MFS_trans_sf"/>
</dbReference>
<comment type="similarity">
    <text evidence="6">Belongs to the major facilitator superfamily. Allantoate permease family.</text>
</comment>
<name>A0A1B7YST9_COLHI</name>
<keyword evidence="2" id="KW-0813">Transport</keyword>
<keyword evidence="4 8" id="KW-1133">Transmembrane helix</keyword>
<evidence type="ECO:0000313" key="9">
    <source>
        <dbReference type="EMBL" id="OBR15096.1"/>
    </source>
</evidence>
<feature type="transmembrane region" description="Helical" evidence="8">
    <location>
        <begin position="402"/>
        <end position="423"/>
    </location>
</feature>
<feature type="transmembrane region" description="Helical" evidence="8">
    <location>
        <begin position="145"/>
        <end position="165"/>
    </location>
</feature>
<proteinExistence type="inferred from homology"/>
<dbReference type="RefSeq" id="XP_018163613.1">
    <property type="nucleotide sequence ID" value="XM_018295251.1"/>
</dbReference>
<feature type="transmembrane region" description="Helical" evidence="8">
    <location>
        <begin position="340"/>
        <end position="361"/>
    </location>
</feature>
<protein>
    <submittedName>
        <fullName evidence="9">Major facilitator superfamily transporter</fullName>
    </submittedName>
</protein>
<dbReference type="GeneID" id="28859358"/>
<dbReference type="SUPFAM" id="SSF103473">
    <property type="entry name" value="MFS general substrate transporter"/>
    <property type="match status" value="1"/>
</dbReference>
<gene>
    <name evidence="9" type="ORF">CH63R_00276</name>
</gene>
<comment type="subcellular location">
    <subcellularLocation>
        <location evidence="1">Membrane</location>
        <topology evidence="1">Multi-pass membrane protein</topology>
    </subcellularLocation>
</comment>
<dbReference type="Gene3D" id="1.20.1250.20">
    <property type="entry name" value="MFS general substrate transporter like domains"/>
    <property type="match status" value="1"/>
</dbReference>
<keyword evidence="10" id="KW-1185">Reference proteome</keyword>
<dbReference type="FunFam" id="1.20.1250.20:FF:000064">
    <property type="entry name" value="MFS allantoate transporter"/>
    <property type="match status" value="1"/>
</dbReference>
<keyword evidence="5 8" id="KW-0472">Membrane</keyword>
<feature type="region of interest" description="Disordered" evidence="7">
    <location>
        <begin position="1"/>
        <end position="22"/>
    </location>
</feature>
<evidence type="ECO:0000256" key="7">
    <source>
        <dbReference type="SAM" id="MobiDB-lite"/>
    </source>
</evidence>
<dbReference type="OrthoDB" id="6730379at2759"/>
<keyword evidence="3 8" id="KW-0812">Transmembrane</keyword>
<dbReference type="PANTHER" id="PTHR43791">
    <property type="entry name" value="PERMEASE-RELATED"/>
    <property type="match status" value="1"/>
</dbReference>
<sequence length="508" mass="55467">MANKKEDPPAALAEELEMGKKQDEEHVAFEQIDPEEEAALVRKLDRVLMPLMAFVYFFQYLDKQSINYASVFGLRQDLWLTGQDYSWAISPFYFGQLCSEYPAAYLMGRLPITLFVGVTIVVWGGVEMCLGAARDFRGLAAARFFLGFAEGAVSPAFIVITSNWYRRREHPVRVATWVSMSGVSQVLGGLMMYGIGGAAGLAMDRWRVMFLVSGGLTSACGIAFCALMPRDTTTAWFLSEREREVATRRLALDRGTRDRAEFNAKQMFEALRQPVTWMYMMMALCITLTTPILKFSSLVINGFGYSPFTTMLVGLPGGAISFVTIWASALIPRFFPGTRVYTSMGLSLVPLLGSAMLLALPLKGAEWAIVASTWLAACCSALLSSSASMMASNVKGNTKKSVVSAGFFVVYCVGCIVSPQAWTEADAPRYTKGCVLSIASWAALVVTYGVYGAALRRENARRDALAAEGRYEYDAGGHGGSGAEAVQMGVAVDSDLTDVQDKAFRYSL</sequence>
<dbReference type="InterPro" id="IPR011701">
    <property type="entry name" value="MFS"/>
</dbReference>
<dbReference type="GO" id="GO:0022857">
    <property type="term" value="F:transmembrane transporter activity"/>
    <property type="evidence" value="ECO:0007669"/>
    <property type="project" value="InterPro"/>
</dbReference>
<dbReference type="Pfam" id="PF07690">
    <property type="entry name" value="MFS_1"/>
    <property type="match status" value="1"/>
</dbReference>
<accession>A0A1B7YST9</accession>
<evidence type="ECO:0000256" key="4">
    <source>
        <dbReference type="ARBA" id="ARBA00022989"/>
    </source>
</evidence>
<evidence type="ECO:0000256" key="6">
    <source>
        <dbReference type="ARBA" id="ARBA00037968"/>
    </source>
</evidence>
<dbReference type="VEuPathDB" id="FungiDB:CH63R_00276"/>
<dbReference type="Proteomes" id="UP000092177">
    <property type="component" value="Chromosome 1"/>
</dbReference>